<comment type="caution">
    <text evidence="1">The sequence shown here is derived from an EMBL/GenBank/DDBJ whole genome shotgun (WGS) entry which is preliminary data.</text>
</comment>
<name>A0A8J4SYJ9_9TREM</name>
<reference evidence="1" key="1">
    <citation type="submission" date="2019-05" db="EMBL/GenBank/DDBJ databases">
        <title>Annotation for the trematode Paragonimus heterotremus.</title>
        <authorList>
            <person name="Choi Y.-J."/>
        </authorList>
    </citation>
    <scope>NUCLEOTIDE SEQUENCE</scope>
    <source>
        <strain evidence="1">LC</strain>
    </source>
</reference>
<accession>A0A8J4SYJ9</accession>
<sequence length="133" mass="14829">MASSAPGQSVKCACCLRLLAELRDYRNLYGKLVYHGTKCNDDATTTNTLAEDNGFDCKLTLPDVQYVPSGNTKTRKLECNNSACNTQFLQTKLKISTGIPLRKVSFDFDRTDKCSPLLSESHAIFFLNRVHKS</sequence>
<organism evidence="1 2">
    <name type="scientific">Paragonimus heterotremus</name>
    <dbReference type="NCBI Taxonomy" id="100268"/>
    <lineage>
        <taxon>Eukaryota</taxon>
        <taxon>Metazoa</taxon>
        <taxon>Spiralia</taxon>
        <taxon>Lophotrochozoa</taxon>
        <taxon>Platyhelminthes</taxon>
        <taxon>Trematoda</taxon>
        <taxon>Digenea</taxon>
        <taxon>Plagiorchiida</taxon>
        <taxon>Troglotremata</taxon>
        <taxon>Troglotrematidae</taxon>
        <taxon>Paragonimus</taxon>
    </lineage>
</organism>
<gene>
    <name evidence="1" type="ORF">PHET_11229</name>
</gene>
<dbReference type="EMBL" id="LUCH01018278">
    <property type="protein sequence ID" value="KAF5394519.1"/>
    <property type="molecule type" value="Genomic_DNA"/>
</dbReference>
<dbReference type="Proteomes" id="UP000748531">
    <property type="component" value="Unassembled WGS sequence"/>
</dbReference>
<keyword evidence="2" id="KW-1185">Reference proteome</keyword>
<proteinExistence type="predicted"/>
<protein>
    <submittedName>
        <fullName evidence="1">Uncharacterized protein</fullName>
    </submittedName>
</protein>
<dbReference type="AlphaFoldDB" id="A0A8J4SYJ9"/>
<evidence type="ECO:0000313" key="2">
    <source>
        <dbReference type="Proteomes" id="UP000748531"/>
    </source>
</evidence>
<evidence type="ECO:0000313" key="1">
    <source>
        <dbReference type="EMBL" id="KAF5394519.1"/>
    </source>
</evidence>